<evidence type="ECO:0000313" key="2">
    <source>
        <dbReference type="Proteomes" id="UP000789920"/>
    </source>
</evidence>
<name>A0ACA9RKA6_9GLOM</name>
<feature type="non-terminal residue" evidence="1">
    <location>
        <position position="1"/>
    </location>
</feature>
<organism evidence="1 2">
    <name type="scientific">Racocetra persica</name>
    <dbReference type="NCBI Taxonomy" id="160502"/>
    <lineage>
        <taxon>Eukaryota</taxon>
        <taxon>Fungi</taxon>
        <taxon>Fungi incertae sedis</taxon>
        <taxon>Mucoromycota</taxon>
        <taxon>Glomeromycotina</taxon>
        <taxon>Glomeromycetes</taxon>
        <taxon>Diversisporales</taxon>
        <taxon>Gigasporaceae</taxon>
        <taxon>Racocetra</taxon>
    </lineage>
</organism>
<comment type="caution">
    <text evidence="1">The sequence shown here is derived from an EMBL/GenBank/DDBJ whole genome shotgun (WGS) entry which is preliminary data.</text>
</comment>
<sequence>ATTALEVVEAYQNLGDLKISHNDKEVSSEDSKTEISSAVVCKDWKYQAKSLLTSLIGKTRNFEGTEMHDKLKETLKELKSS</sequence>
<protein>
    <submittedName>
        <fullName evidence="1">10438_t:CDS:1</fullName>
    </submittedName>
</protein>
<reference evidence="1" key="1">
    <citation type="submission" date="2021-06" db="EMBL/GenBank/DDBJ databases">
        <authorList>
            <person name="Kallberg Y."/>
            <person name="Tangrot J."/>
            <person name="Rosling A."/>
        </authorList>
    </citation>
    <scope>NUCLEOTIDE SEQUENCE</scope>
    <source>
        <strain evidence="1">MA461A</strain>
    </source>
</reference>
<proteinExistence type="predicted"/>
<gene>
    <name evidence="1" type="ORF">RPERSI_LOCUS20155</name>
</gene>
<evidence type="ECO:0000313" key="1">
    <source>
        <dbReference type="EMBL" id="CAG8796422.1"/>
    </source>
</evidence>
<keyword evidence="2" id="KW-1185">Reference proteome</keyword>
<dbReference type="EMBL" id="CAJVQC010056420">
    <property type="protein sequence ID" value="CAG8796422.1"/>
    <property type="molecule type" value="Genomic_DNA"/>
</dbReference>
<accession>A0ACA9RKA6</accession>
<dbReference type="Proteomes" id="UP000789920">
    <property type="component" value="Unassembled WGS sequence"/>
</dbReference>